<reference evidence="3 4" key="1">
    <citation type="submission" date="2018-07" db="EMBL/GenBank/DDBJ databases">
        <title>Genome sequencing of Moraxellaceae gen. HYN0046.</title>
        <authorList>
            <person name="Kim M."/>
            <person name="Yi H."/>
        </authorList>
    </citation>
    <scope>NUCLEOTIDE SEQUENCE [LARGE SCALE GENOMIC DNA]</scope>
    <source>
        <strain evidence="3 4">HYN0046</strain>
    </source>
</reference>
<dbReference type="Pfam" id="PF07963">
    <property type="entry name" value="N_methyl"/>
    <property type="match status" value="1"/>
</dbReference>
<dbReference type="EMBL" id="CP031222">
    <property type="protein sequence ID" value="AXI01518.1"/>
    <property type="molecule type" value="Genomic_DNA"/>
</dbReference>
<feature type="transmembrane region" description="Helical" evidence="1">
    <location>
        <begin position="21"/>
        <end position="42"/>
    </location>
</feature>
<dbReference type="RefSeq" id="WP_114897628.1">
    <property type="nucleotide sequence ID" value="NZ_CP031222.1"/>
</dbReference>
<evidence type="ECO:0000256" key="1">
    <source>
        <dbReference type="SAM" id="Phobius"/>
    </source>
</evidence>
<dbReference type="Proteomes" id="UP000253940">
    <property type="component" value="Chromosome"/>
</dbReference>
<accession>A0A345P2K9</accession>
<dbReference type="InterPro" id="IPR013362">
    <property type="entry name" value="Pilus_4_PilV"/>
</dbReference>
<evidence type="ECO:0000259" key="2">
    <source>
        <dbReference type="Pfam" id="PF22150"/>
    </source>
</evidence>
<dbReference type="KEGG" id="mbah:HYN46_00550"/>
<dbReference type="AlphaFoldDB" id="A0A345P2K9"/>
<gene>
    <name evidence="3" type="primary">pilV</name>
    <name evidence="3" type="ORF">HYN46_00550</name>
</gene>
<sequence length="202" mass="20803">MNTNLINLNKNPFGKAQRGVGMVEVLVAMLLLAIGVLGYAALQVRAVEATSEALNRSQAMTILRGLAENIRANSAAQGQYPAKVHAYASLTSSSSAPTSCVAPASSTTTCTATQLADYDAFQAASTALKFGMHIDMFACPLTPAIPASPSASAVAATDAGRQCLVAAWGVTTPTSGTNTATDCMTQTGSYQTVARCSILEVY</sequence>
<protein>
    <submittedName>
        <fullName evidence="3">Type IV pilus modification protein PilV</fullName>
    </submittedName>
</protein>
<evidence type="ECO:0000313" key="4">
    <source>
        <dbReference type="Proteomes" id="UP000253940"/>
    </source>
</evidence>
<dbReference type="NCBIfam" id="TIGR02532">
    <property type="entry name" value="IV_pilin_GFxxxE"/>
    <property type="match status" value="1"/>
</dbReference>
<name>A0A345P2K9_9GAMM</name>
<keyword evidence="1" id="KW-1133">Transmembrane helix</keyword>
<feature type="domain" description="Type IV pilin Tt1218-like" evidence="2">
    <location>
        <begin position="41"/>
        <end position="120"/>
    </location>
</feature>
<keyword evidence="1" id="KW-0812">Transmembrane</keyword>
<keyword evidence="1" id="KW-0472">Membrane</keyword>
<keyword evidence="4" id="KW-1185">Reference proteome</keyword>
<dbReference type="Pfam" id="PF22150">
    <property type="entry name" value="Tt1218-like"/>
    <property type="match status" value="1"/>
</dbReference>
<evidence type="ECO:0000313" key="3">
    <source>
        <dbReference type="EMBL" id="AXI01518.1"/>
    </source>
</evidence>
<proteinExistence type="predicted"/>
<dbReference type="OrthoDB" id="6658593at2"/>
<dbReference type="InterPro" id="IPR054402">
    <property type="entry name" value="Tt1218-like_dom"/>
</dbReference>
<organism evidence="3 4">
    <name type="scientific">Aquirhabdus parva</name>
    <dbReference type="NCBI Taxonomy" id="2283318"/>
    <lineage>
        <taxon>Bacteria</taxon>
        <taxon>Pseudomonadati</taxon>
        <taxon>Pseudomonadota</taxon>
        <taxon>Gammaproteobacteria</taxon>
        <taxon>Moraxellales</taxon>
        <taxon>Moraxellaceae</taxon>
        <taxon>Aquirhabdus</taxon>
    </lineage>
</organism>
<dbReference type="InterPro" id="IPR012902">
    <property type="entry name" value="N_methyl_site"/>
</dbReference>
<dbReference type="NCBIfam" id="TIGR02523">
    <property type="entry name" value="type_IV_pilV"/>
    <property type="match status" value="1"/>
</dbReference>